<dbReference type="GO" id="GO:0003964">
    <property type="term" value="F:RNA-directed DNA polymerase activity"/>
    <property type="evidence" value="ECO:0007669"/>
    <property type="project" value="UniProtKB-KW"/>
</dbReference>
<reference evidence="2" key="1">
    <citation type="submission" date="2020-08" db="EMBL/GenBank/DDBJ databases">
        <title>Multicomponent nature underlies the extraordinary mechanical properties of spider dragline silk.</title>
        <authorList>
            <person name="Kono N."/>
            <person name="Nakamura H."/>
            <person name="Mori M."/>
            <person name="Yoshida Y."/>
            <person name="Ohtoshi R."/>
            <person name="Malay A.D."/>
            <person name="Moran D.A.P."/>
            <person name="Tomita M."/>
            <person name="Numata K."/>
            <person name="Arakawa K."/>
        </authorList>
    </citation>
    <scope>NUCLEOTIDE SEQUENCE</scope>
</reference>
<proteinExistence type="predicted"/>
<keyword evidence="3" id="KW-1185">Reference proteome</keyword>
<gene>
    <name evidence="2" type="primary">RTase_292</name>
    <name evidence="2" type="ORF">TNIN_462801</name>
</gene>
<dbReference type="Pfam" id="PF00078">
    <property type="entry name" value="RVT_1"/>
    <property type="match status" value="1"/>
</dbReference>
<dbReference type="InterPro" id="IPR005135">
    <property type="entry name" value="Endo/exonuclease/phosphatase"/>
</dbReference>
<evidence type="ECO:0000313" key="2">
    <source>
        <dbReference type="EMBL" id="GFY61466.1"/>
    </source>
</evidence>
<protein>
    <submittedName>
        <fullName evidence="2">Putative RNA-directed DNA polymerase from transposon BS</fullName>
    </submittedName>
</protein>
<evidence type="ECO:0000259" key="1">
    <source>
        <dbReference type="PROSITE" id="PS50878"/>
    </source>
</evidence>
<dbReference type="Gene3D" id="3.60.10.10">
    <property type="entry name" value="Endonuclease/exonuclease/phosphatase"/>
    <property type="match status" value="1"/>
</dbReference>
<dbReference type="EMBL" id="BMAV01013660">
    <property type="protein sequence ID" value="GFY61466.1"/>
    <property type="molecule type" value="Genomic_DNA"/>
</dbReference>
<dbReference type="Pfam" id="PF14529">
    <property type="entry name" value="Exo_endo_phos_2"/>
    <property type="match status" value="1"/>
</dbReference>
<comment type="caution">
    <text evidence="2">The sequence shown here is derived from an EMBL/GenBank/DDBJ whole genome shotgun (WGS) entry which is preliminary data.</text>
</comment>
<evidence type="ECO:0000313" key="3">
    <source>
        <dbReference type="Proteomes" id="UP000886998"/>
    </source>
</evidence>
<keyword evidence="2" id="KW-0695">RNA-directed DNA polymerase</keyword>
<sequence length="355" mass="41105">MVLRRLTYYLPVNNSMPPEQFDFRKGLSTIDPILYFTQCVRDSQNHKPTRLTMAVFLDVLKAFDRVWIYKLLKKYFNVFGIKGKALPWISNFLNHQNFGVNFHDDSSSNYKTYQGIPQCCVLCPTLFSLFISGIEKYVNPCQIGLFADDIVLWCSATISKMESQLNRSLVNIQEFAENYKVTLNASKSAASLYTTNRHPYNYSPELFLMSECLKYRNFNAKNTTWNSTITNTRSSELSNLVSDLFLNDGTHNFRSYSYGSTEVLNLTFISPGLLPYSFWRVLDNTGRDHLPILVETELNVNRTGAKNLHWNFRKADWSLKISLTILYRKNLFRTTWKMNGTTSGTPFLQLLILHP</sequence>
<feature type="domain" description="Reverse transcriptase" evidence="1">
    <location>
        <begin position="1"/>
        <end position="207"/>
    </location>
</feature>
<dbReference type="InterPro" id="IPR036691">
    <property type="entry name" value="Endo/exonu/phosph_ase_sf"/>
</dbReference>
<name>A0A8X6Y217_9ARAC</name>
<accession>A0A8X6Y217</accession>
<keyword evidence="2" id="KW-0808">Transferase</keyword>
<dbReference type="InterPro" id="IPR000477">
    <property type="entry name" value="RT_dom"/>
</dbReference>
<dbReference type="Proteomes" id="UP000886998">
    <property type="component" value="Unassembled WGS sequence"/>
</dbReference>
<keyword evidence="2" id="KW-0548">Nucleotidyltransferase</keyword>
<dbReference type="SUPFAM" id="SSF56219">
    <property type="entry name" value="DNase I-like"/>
    <property type="match status" value="1"/>
</dbReference>
<dbReference type="PROSITE" id="PS50878">
    <property type="entry name" value="RT_POL"/>
    <property type="match status" value="1"/>
</dbReference>
<dbReference type="OrthoDB" id="6436989at2759"/>
<organism evidence="2 3">
    <name type="scientific">Trichonephila inaurata madagascariensis</name>
    <dbReference type="NCBI Taxonomy" id="2747483"/>
    <lineage>
        <taxon>Eukaryota</taxon>
        <taxon>Metazoa</taxon>
        <taxon>Ecdysozoa</taxon>
        <taxon>Arthropoda</taxon>
        <taxon>Chelicerata</taxon>
        <taxon>Arachnida</taxon>
        <taxon>Araneae</taxon>
        <taxon>Araneomorphae</taxon>
        <taxon>Entelegynae</taxon>
        <taxon>Araneoidea</taxon>
        <taxon>Nephilidae</taxon>
        <taxon>Trichonephila</taxon>
        <taxon>Trichonephila inaurata</taxon>
    </lineage>
</organism>
<dbReference type="InterPro" id="IPR052560">
    <property type="entry name" value="RdDP_mobile_element"/>
</dbReference>
<dbReference type="PANTHER" id="PTHR36688:SF1">
    <property type="entry name" value="ENDONUCLEASE_EXONUCLEASE_PHOSPHATASE DOMAIN-CONTAINING PROTEIN"/>
    <property type="match status" value="1"/>
</dbReference>
<dbReference type="PANTHER" id="PTHR36688">
    <property type="entry name" value="ENDO/EXONUCLEASE/PHOSPHATASE DOMAIN-CONTAINING PROTEIN"/>
    <property type="match status" value="1"/>
</dbReference>
<dbReference type="AlphaFoldDB" id="A0A8X6Y217"/>